<comment type="caution">
    <text evidence="1">The sequence shown here is derived from an EMBL/GenBank/DDBJ whole genome shotgun (WGS) entry which is preliminary data.</text>
</comment>
<organism evidence="1 3">
    <name type="scientific">Boletus edulis BED1</name>
    <dbReference type="NCBI Taxonomy" id="1328754"/>
    <lineage>
        <taxon>Eukaryota</taxon>
        <taxon>Fungi</taxon>
        <taxon>Dikarya</taxon>
        <taxon>Basidiomycota</taxon>
        <taxon>Agaricomycotina</taxon>
        <taxon>Agaricomycetes</taxon>
        <taxon>Agaricomycetidae</taxon>
        <taxon>Boletales</taxon>
        <taxon>Boletineae</taxon>
        <taxon>Boletaceae</taxon>
        <taxon>Boletoideae</taxon>
        <taxon>Boletus</taxon>
    </lineage>
</organism>
<keyword evidence="3" id="KW-1185">Reference proteome</keyword>
<dbReference type="AlphaFoldDB" id="A0AAD4BAH5"/>
<dbReference type="EMBL" id="WHUW01000295">
    <property type="protein sequence ID" value="KAF8415758.1"/>
    <property type="molecule type" value="Genomic_DNA"/>
</dbReference>
<proteinExistence type="predicted"/>
<evidence type="ECO:0000313" key="1">
    <source>
        <dbReference type="EMBL" id="KAF8415758.1"/>
    </source>
</evidence>
<name>A0AAD4BAH5_BOLED</name>
<reference evidence="1" key="2">
    <citation type="journal article" date="2020" name="Nat. Commun.">
        <title>Large-scale genome sequencing of mycorrhizal fungi provides insights into the early evolution of symbiotic traits.</title>
        <authorList>
            <person name="Miyauchi S."/>
            <person name="Kiss E."/>
            <person name="Kuo A."/>
            <person name="Drula E."/>
            <person name="Kohler A."/>
            <person name="Sanchez-Garcia M."/>
            <person name="Morin E."/>
            <person name="Andreopoulos B."/>
            <person name="Barry K.W."/>
            <person name="Bonito G."/>
            <person name="Buee M."/>
            <person name="Carver A."/>
            <person name="Chen C."/>
            <person name="Cichocki N."/>
            <person name="Clum A."/>
            <person name="Culley D."/>
            <person name="Crous P.W."/>
            <person name="Fauchery L."/>
            <person name="Girlanda M."/>
            <person name="Hayes R.D."/>
            <person name="Keri Z."/>
            <person name="LaButti K."/>
            <person name="Lipzen A."/>
            <person name="Lombard V."/>
            <person name="Magnuson J."/>
            <person name="Maillard F."/>
            <person name="Murat C."/>
            <person name="Nolan M."/>
            <person name="Ohm R.A."/>
            <person name="Pangilinan J."/>
            <person name="Pereira M.F."/>
            <person name="Perotto S."/>
            <person name="Peter M."/>
            <person name="Pfister S."/>
            <person name="Riley R."/>
            <person name="Sitrit Y."/>
            <person name="Stielow J.B."/>
            <person name="Szollosi G."/>
            <person name="Zifcakova L."/>
            <person name="Stursova M."/>
            <person name="Spatafora J.W."/>
            <person name="Tedersoo L."/>
            <person name="Vaario L.M."/>
            <person name="Yamada A."/>
            <person name="Yan M."/>
            <person name="Wang P."/>
            <person name="Xu J."/>
            <person name="Bruns T."/>
            <person name="Baldrian P."/>
            <person name="Vilgalys R."/>
            <person name="Dunand C."/>
            <person name="Henrissat B."/>
            <person name="Grigoriev I.V."/>
            <person name="Hibbett D."/>
            <person name="Nagy L.G."/>
            <person name="Martin F.M."/>
        </authorList>
    </citation>
    <scope>NUCLEOTIDE SEQUENCE</scope>
    <source>
        <strain evidence="1">BED1</strain>
    </source>
</reference>
<gene>
    <name evidence="2" type="ORF">L210DRAFT_3555645</name>
    <name evidence="1" type="ORF">L210DRAFT_3584736</name>
</gene>
<evidence type="ECO:0000313" key="2">
    <source>
        <dbReference type="EMBL" id="KAF8433950.1"/>
    </source>
</evidence>
<protein>
    <submittedName>
        <fullName evidence="1">Uncharacterized protein</fullName>
    </submittedName>
</protein>
<accession>A0AAD4BAH5</accession>
<dbReference type="EMBL" id="WHUW01000031">
    <property type="protein sequence ID" value="KAF8433950.1"/>
    <property type="molecule type" value="Genomic_DNA"/>
</dbReference>
<sequence>MSLYPGDVTSSLDALLLSTRPLKRLTVMSFDIGSPAALITEISTRLPLLEALHAVVLVRHSTHEHLIDTAPSLSHFKALRYLTFMAPGAHASEDESDIVAMWGKACPTLKTVILPKGVVWGYIDGQWMSLHDVS</sequence>
<reference evidence="1" key="1">
    <citation type="submission" date="2019-10" db="EMBL/GenBank/DDBJ databases">
        <authorList>
            <consortium name="DOE Joint Genome Institute"/>
            <person name="Kuo A."/>
            <person name="Miyauchi S."/>
            <person name="Kiss E."/>
            <person name="Drula E."/>
            <person name="Kohler A."/>
            <person name="Sanchez-Garcia M."/>
            <person name="Andreopoulos B."/>
            <person name="Barry K.W."/>
            <person name="Bonito G."/>
            <person name="Buee M."/>
            <person name="Carver A."/>
            <person name="Chen C."/>
            <person name="Cichocki N."/>
            <person name="Clum A."/>
            <person name="Culley D."/>
            <person name="Crous P.W."/>
            <person name="Fauchery L."/>
            <person name="Girlanda M."/>
            <person name="Hayes R."/>
            <person name="Keri Z."/>
            <person name="LaButti K."/>
            <person name="Lipzen A."/>
            <person name="Lombard V."/>
            <person name="Magnuson J."/>
            <person name="Maillard F."/>
            <person name="Morin E."/>
            <person name="Murat C."/>
            <person name="Nolan M."/>
            <person name="Ohm R."/>
            <person name="Pangilinan J."/>
            <person name="Pereira M."/>
            <person name="Perotto S."/>
            <person name="Peter M."/>
            <person name="Riley R."/>
            <person name="Sitrit Y."/>
            <person name="Stielow B."/>
            <person name="Szollosi G."/>
            <person name="Zifcakova L."/>
            <person name="Stursova M."/>
            <person name="Spatafora J.W."/>
            <person name="Tedersoo L."/>
            <person name="Vaario L.-M."/>
            <person name="Yamada A."/>
            <person name="Yan M."/>
            <person name="Wang P."/>
            <person name="Xu J."/>
            <person name="Bruns T."/>
            <person name="Baldrian P."/>
            <person name="Vilgalys R."/>
            <person name="Henrissat B."/>
            <person name="Grigoriev I.V."/>
            <person name="Hibbett D."/>
            <person name="Nagy L.G."/>
            <person name="Martin F.M."/>
        </authorList>
    </citation>
    <scope>NUCLEOTIDE SEQUENCE</scope>
    <source>
        <strain evidence="1">BED1</strain>
    </source>
</reference>
<evidence type="ECO:0000313" key="3">
    <source>
        <dbReference type="Proteomes" id="UP001194468"/>
    </source>
</evidence>
<dbReference type="Proteomes" id="UP001194468">
    <property type="component" value="Unassembled WGS sequence"/>
</dbReference>